<gene>
    <name evidence="2" type="ORF">HaLaN_01737</name>
</gene>
<dbReference type="AlphaFoldDB" id="A0A699YAB4"/>
<reference evidence="2 3" key="1">
    <citation type="submission" date="2020-02" db="EMBL/GenBank/DDBJ databases">
        <title>Draft genome sequence of Haematococcus lacustris strain NIES-144.</title>
        <authorList>
            <person name="Morimoto D."/>
            <person name="Nakagawa S."/>
            <person name="Yoshida T."/>
            <person name="Sawayama S."/>
        </authorList>
    </citation>
    <scope>NUCLEOTIDE SEQUENCE [LARGE SCALE GENOMIC DNA]</scope>
    <source>
        <strain evidence="2 3">NIES-144</strain>
    </source>
</reference>
<dbReference type="EMBL" id="BLLF01000068">
    <property type="protein sequence ID" value="GFH07003.1"/>
    <property type="molecule type" value="Genomic_DNA"/>
</dbReference>
<name>A0A699YAB4_HAELA</name>
<protein>
    <submittedName>
        <fullName evidence="2">Uncharacterized protein</fullName>
    </submittedName>
</protein>
<evidence type="ECO:0000313" key="2">
    <source>
        <dbReference type="EMBL" id="GFH07003.1"/>
    </source>
</evidence>
<organism evidence="2 3">
    <name type="scientific">Haematococcus lacustris</name>
    <name type="common">Green alga</name>
    <name type="synonym">Haematococcus pluvialis</name>
    <dbReference type="NCBI Taxonomy" id="44745"/>
    <lineage>
        <taxon>Eukaryota</taxon>
        <taxon>Viridiplantae</taxon>
        <taxon>Chlorophyta</taxon>
        <taxon>core chlorophytes</taxon>
        <taxon>Chlorophyceae</taxon>
        <taxon>CS clade</taxon>
        <taxon>Chlamydomonadales</taxon>
        <taxon>Haematococcaceae</taxon>
        <taxon>Haematococcus</taxon>
    </lineage>
</organism>
<proteinExistence type="predicted"/>
<dbReference type="Proteomes" id="UP000485058">
    <property type="component" value="Unassembled WGS sequence"/>
</dbReference>
<keyword evidence="1" id="KW-0732">Signal</keyword>
<evidence type="ECO:0000256" key="1">
    <source>
        <dbReference type="SAM" id="SignalP"/>
    </source>
</evidence>
<feature type="non-terminal residue" evidence="2">
    <location>
        <position position="44"/>
    </location>
</feature>
<feature type="chain" id="PRO_5025633022" evidence="1">
    <location>
        <begin position="22"/>
        <end position="44"/>
    </location>
</feature>
<feature type="non-terminal residue" evidence="2">
    <location>
        <position position="1"/>
    </location>
</feature>
<sequence length="44" mass="5083">MPCYCLVLYLSLAQCVTYKLARLLRSWQWCSKCAYTDQGGVHLP</sequence>
<evidence type="ECO:0000313" key="3">
    <source>
        <dbReference type="Proteomes" id="UP000485058"/>
    </source>
</evidence>
<keyword evidence="3" id="KW-1185">Reference proteome</keyword>
<accession>A0A699YAB4</accession>
<comment type="caution">
    <text evidence="2">The sequence shown here is derived from an EMBL/GenBank/DDBJ whole genome shotgun (WGS) entry which is preliminary data.</text>
</comment>
<feature type="signal peptide" evidence="1">
    <location>
        <begin position="1"/>
        <end position="21"/>
    </location>
</feature>